<keyword evidence="8" id="KW-1185">Reference proteome</keyword>
<dbReference type="GO" id="GO:0016757">
    <property type="term" value="F:glycosyltransferase activity"/>
    <property type="evidence" value="ECO:0007669"/>
    <property type="project" value="UniProtKB-KW"/>
</dbReference>
<keyword evidence="3" id="KW-0328">Glycosyltransferase</keyword>
<evidence type="ECO:0000256" key="3">
    <source>
        <dbReference type="ARBA" id="ARBA00022676"/>
    </source>
</evidence>
<gene>
    <name evidence="7" type="ORF">JQV55_07005</name>
</gene>
<dbReference type="PANTHER" id="PTHR43646">
    <property type="entry name" value="GLYCOSYLTRANSFERASE"/>
    <property type="match status" value="1"/>
</dbReference>
<evidence type="ECO:0000256" key="1">
    <source>
        <dbReference type="ARBA" id="ARBA00004236"/>
    </source>
</evidence>
<dbReference type="Pfam" id="PF00535">
    <property type="entry name" value="Glycos_transf_2"/>
    <property type="match status" value="1"/>
</dbReference>
<name>A0AAE2VWZ5_9RHOB</name>
<evidence type="ECO:0000259" key="6">
    <source>
        <dbReference type="Pfam" id="PF00535"/>
    </source>
</evidence>
<dbReference type="CDD" id="cd02522">
    <property type="entry name" value="GT_2_like_a"/>
    <property type="match status" value="1"/>
</dbReference>
<accession>A0AAE2VWZ5</accession>
<keyword evidence="2" id="KW-1003">Cell membrane</keyword>
<dbReference type="SUPFAM" id="SSF53448">
    <property type="entry name" value="Nucleotide-diphospho-sugar transferases"/>
    <property type="match status" value="1"/>
</dbReference>
<dbReference type="GO" id="GO:0005886">
    <property type="term" value="C:plasma membrane"/>
    <property type="evidence" value="ECO:0007669"/>
    <property type="project" value="UniProtKB-SubCell"/>
</dbReference>
<dbReference type="InterPro" id="IPR001173">
    <property type="entry name" value="Glyco_trans_2-like"/>
</dbReference>
<dbReference type="InterPro" id="IPR026461">
    <property type="entry name" value="Trfase_2_rSAM/seldom_assoc"/>
</dbReference>
<keyword evidence="4" id="KW-0808">Transferase</keyword>
<sequence>MRAPISVIIPTLNSEHDLPGCLGGLMEGVEAGLIRELIVSDGGSDDATGAIAQAWGAEVIHGEASRGGQLKCGCAQAAGDWLLVLHGDTVLQKGWAAQVQAHLAHPDRAAYFRLSFNRKGLAARTVAGWANLRSRFGLPYGDQALLIAAPLYTQVGGYPDQPLMEDVSIARALKGKLVELDAVAQTSAEKYVRQGWIRRGMRNLSTLIRYFAGADVTALAARYRR</sequence>
<organism evidence="7 8">
    <name type="scientific">Sulfitobacter geojensis</name>
    <dbReference type="NCBI Taxonomy" id="1342299"/>
    <lineage>
        <taxon>Bacteria</taxon>
        <taxon>Pseudomonadati</taxon>
        <taxon>Pseudomonadota</taxon>
        <taxon>Alphaproteobacteria</taxon>
        <taxon>Rhodobacterales</taxon>
        <taxon>Roseobacteraceae</taxon>
        <taxon>Sulfitobacter</taxon>
    </lineage>
</organism>
<dbReference type="EMBL" id="JAFBRM010000001">
    <property type="protein sequence ID" value="MBM1713301.1"/>
    <property type="molecule type" value="Genomic_DNA"/>
</dbReference>
<keyword evidence="5" id="KW-0472">Membrane</keyword>
<dbReference type="AlphaFoldDB" id="A0AAE2VWZ5"/>
<comment type="subcellular location">
    <subcellularLocation>
        <location evidence="1">Cell membrane</location>
    </subcellularLocation>
</comment>
<dbReference type="Gene3D" id="3.90.550.10">
    <property type="entry name" value="Spore Coat Polysaccharide Biosynthesis Protein SpsA, Chain A"/>
    <property type="match status" value="1"/>
</dbReference>
<evidence type="ECO:0000313" key="8">
    <source>
        <dbReference type="Proteomes" id="UP000732193"/>
    </source>
</evidence>
<protein>
    <submittedName>
        <fullName evidence="7">TIGR04283 family arsenosugar biosynthesis glycosyltransferase</fullName>
    </submittedName>
</protein>
<dbReference type="NCBIfam" id="TIGR04283">
    <property type="entry name" value="glyco_like_mftF"/>
    <property type="match status" value="1"/>
</dbReference>
<proteinExistence type="predicted"/>
<dbReference type="RefSeq" id="WP_203241689.1">
    <property type="nucleotide sequence ID" value="NZ_JAFBRH010000001.1"/>
</dbReference>
<dbReference type="Proteomes" id="UP000732193">
    <property type="component" value="Unassembled WGS sequence"/>
</dbReference>
<reference evidence="7 8" key="1">
    <citation type="submission" date="2021-01" db="EMBL/GenBank/DDBJ databases">
        <title>Diatom-associated Roseobacters Show Island Model of Population Structure.</title>
        <authorList>
            <person name="Qu L."/>
            <person name="Feng X."/>
            <person name="Chen Y."/>
            <person name="Li L."/>
            <person name="Wang X."/>
            <person name="Hu Z."/>
            <person name="Wang H."/>
            <person name="Luo H."/>
        </authorList>
    </citation>
    <scope>NUCLEOTIDE SEQUENCE [LARGE SCALE GENOMIC DNA]</scope>
    <source>
        <strain evidence="7 8">TR60-84</strain>
    </source>
</reference>
<evidence type="ECO:0000256" key="5">
    <source>
        <dbReference type="ARBA" id="ARBA00023136"/>
    </source>
</evidence>
<dbReference type="InterPro" id="IPR029044">
    <property type="entry name" value="Nucleotide-diphossugar_trans"/>
</dbReference>
<feature type="domain" description="Glycosyltransferase 2-like" evidence="6">
    <location>
        <begin position="6"/>
        <end position="117"/>
    </location>
</feature>
<evidence type="ECO:0000256" key="4">
    <source>
        <dbReference type="ARBA" id="ARBA00022679"/>
    </source>
</evidence>
<dbReference type="PANTHER" id="PTHR43646:SF2">
    <property type="entry name" value="GLYCOSYLTRANSFERASE 2-LIKE DOMAIN-CONTAINING PROTEIN"/>
    <property type="match status" value="1"/>
</dbReference>
<evidence type="ECO:0000313" key="7">
    <source>
        <dbReference type="EMBL" id="MBM1713301.1"/>
    </source>
</evidence>
<comment type="caution">
    <text evidence="7">The sequence shown here is derived from an EMBL/GenBank/DDBJ whole genome shotgun (WGS) entry which is preliminary data.</text>
</comment>
<evidence type="ECO:0000256" key="2">
    <source>
        <dbReference type="ARBA" id="ARBA00022475"/>
    </source>
</evidence>